<keyword evidence="3" id="KW-0670">Pyruvate</keyword>
<evidence type="ECO:0000259" key="2">
    <source>
        <dbReference type="PROSITE" id="PS51819"/>
    </source>
</evidence>
<dbReference type="InterPro" id="IPR029068">
    <property type="entry name" value="Glyas_Bleomycin-R_OHBP_Dase"/>
</dbReference>
<dbReference type="Pfam" id="PF14696">
    <property type="entry name" value="Glyoxalase_5"/>
    <property type="match status" value="1"/>
</dbReference>
<dbReference type="GO" id="GO:0046279">
    <property type="term" value="P:3,4-dihydroxybenzoate biosynthetic process"/>
    <property type="evidence" value="ECO:0007669"/>
    <property type="project" value="UniProtKB-UniRule"/>
</dbReference>
<proteinExistence type="inferred from homology"/>
<feature type="domain" description="VOC" evidence="2">
    <location>
        <begin position="289"/>
        <end position="408"/>
    </location>
</feature>
<keyword evidence="1" id="KW-0456">Lyase</keyword>
<feature type="domain" description="VOC" evidence="2">
    <location>
        <begin position="438"/>
        <end position="601"/>
    </location>
</feature>
<keyword evidence="3" id="KW-0560">Oxidoreductase</keyword>
<dbReference type="Proteomes" id="UP000239736">
    <property type="component" value="Unassembled WGS sequence"/>
</dbReference>
<protein>
    <recommendedName>
        <fullName evidence="1">3-dehydroshikimate dehydratase</fullName>
        <shortName evidence="1">DSD</shortName>
        <ecNumber evidence="1">4.2.1.118</ecNumber>
    </recommendedName>
</protein>
<comment type="catalytic activity">
    <reaction evidence="1">
        <text>3-dehydroshikimate = 3,4-dihydroxybenzoate + H2O</text>
        <dbReference type="Rhea" id="RHEA:24848"/>
        <dbReference type="ChEBI" id="CHEBI:15377"/>
        <dbReference type="ChEBI" id="CHEBI:16630"/>
        <dbReference type="ChEBI" id="CHEBI:36241"/>
        <dbReference type="EC" id="4.2.1.118"/>
    </reaction>
</comment>
<evidence type="ECO:0000313" key="3">
    <source>
        <dbReference type="EMBL" id="PPB80895.1"/>
    </source>
</evidence>
<dbReference type="Gene3D" id="3.20.20.150">
    <property type="entry name" value="Divalent-metal-dependent TIM barrel enzymes"/>
    <property type="match status" value="1"/>
</dbReference>
<dbReference type="GO" id="GO:0046565">
    <property type="term" value="F:3-dehydroshikimate dehydratase activity"/>
    <property type="evidence" value="ECO:0007669"/>
    <property type="project" value="UniProtKB-UniRule"/>
</dbReference>
<dbReference type="HAMAP" id="MF_02238">
    <property type="entry name" value="DSD"/>
    <property type="match status" value="1"/>
</dbReference>
<evidence type="ECO:0000256" key="1">
    <source>
        <dbReference type="HAMAP-Rule" id="MF_02238"/>
    </source>
</evidence>
<feature type="binding site" evidence="1">
    <location>
        <position position="597"/>
    </location>
    <ligand>
        <name>Mg(2+)</name>
        <dbReference type="ChEBI" id="CHEBI:18420"/>
    </ligand>
</feature>
<dbReference type="GO" id="GO:0051213">
    <property type="term" value="F:dioxygenase activity"/>
    <property type="evidence" value="ECO:0007669"/>
    <property type="project" value="UniProtKB-KW"/>
</dbReference>
<organism evidence="3 4">
    <name type="scientific">Albidovulum inexpectatum</name>
    <dbReference type="NCBI Taxonomy" id="196587"/>
    <lineage>
        <taxon>Bacteria</taxon>
        <taxon>Pseudomonadati</taxon>
        <taxon>Pseudomonadota</taxon>
        <taxon>Alphaproteobacteria</taxon>
        <taxon>Rhodobacterales</taxon>
        <taxon>Paracoccaceae</taxon>
        <taxon>Albidovulum</taxon>
    </lineage>
</organism>
<comment type="function">
    <text evidence="1">Catalyzes the conversion of 3-dehydroshikimate to protocatechuate (3,4-dihydroxybenzoate), a common intermediate of quinate and shikimate degradation pathways.</text>
</comment>
<feature type="binding site" evidence="1">
    <location>
        <position position="519"/>
    </location>
    <ligand>
        <name>Mg(2+)</name>
        <dbReference type="ChEBI" id="CHEBI:18420"/>
    </ligand>
</feature>
<feature type="binding site" evidence="1">
    <location>
        <position position="441"/>
    </location>
    <ligand>
        <name>Mg(2+)</name>
        <dbReference type="ChEBI" id="CHEBI:18420"/>
    </ligand>
</feature>
<dbReference type="AlphaFoldDB" id="A0A2S5JHY0"/>
<keyword evidence="4" id="KW-1185">Reference proteome</keyword>
<reference evidence="3 4" key="1">
    <citation type="submission" date="2018-01" db="EMBL/GenBank/DDBJ databases">
        <title>Genomic Encyclopedia of Archaeal and Bacterial Type Strains, Phase II (KMG-II): from individual species to whole genera.</title>
        <authorList>
            <person name="Goeker M."/>
        </authorList>
    </citation>
    <scope>NUCLEOTIDE SEQUENCE [LARGE SCALE GENOMIC DNA]</scope>
    <source>
        <strain evidence="3 4">DSM 12048</strain>
    </source>
</reference>
<dbReference type="InterPro" id="IPR050312">
    <property type="entry name" value="IolE/XylAMocC-like"/>
</dbReference>
<gene>
    <name evidence="3" type="ORF">LV82_01628</name>
</gene>
<dbReference type="Pfam" id="PF01261">
    <property type="entry name" value="AP_endonuc_2"/>
    <property type="match status" value="1"/>
</dbReference>
<dbReference type="Gene3D" id="3.10.180.10">
    <property type="entry name" value="2,3-Dihydroxybiphenyl 1,2-Dioxygenase, domain 1"/>
    <property type="match status" value="2"/>
</dbReference>
<dbReference type="PANTHER" id="PTHR12110:SF21">
    <property type="entry name" value="XYLOSE ISOMERASE-LIKE TIM BARREL DOMAIN-CONTAINING PROTEIN"/>
    <property type="match status" value="1"/>
</dbReference>
<dbReference type="UniPathway" id="UPA00088"/>
<keyword evidence="1" id="KW-0479">Metal-binding</keyword>
<comment type="cofactor">
    <cofactor evidence="1">
        <name>a divalent metal cation</name>
        <dbReference type="ChEBI" id="CHEBI:60240"/>
    </cofactor>
</comment>
<accession>A0A2S5JHY0</accession>
<dbReference type="InterPro" id="IPR013022">
    <property type="entry name" value="Xyl_isomerase-like_TIM-brl"/>
</dbReference>
<dbReference type="OrthoDB" id="9780241at2"/>
<dbReference type="GO" id="GO:0046872">
    <property type="term" value="F:metal ion binding"/>
    <property type="evidence" value="ECO:0007669"/>
    <property type="project" value="UniProtKB-UniRule"/>
</dbReference>
<name>A0A2S5JHY0_9RHOB</name>
<comment type="caution">
    <text evidence="1">Lacks conserved residue(s) required for the propagation of feature annotation.</text>
</comment>
<dbReference type="PANTHER" id="PTHR12110">
    <property type="entry name" value="HYDROXYPYRUVATE ISOMERASE"/>
    <property type="match status" value="1"/>
</dbReference>
<sequence>MRLSISTLSAPDLLESKLAAFAAAGFEGVEISEEDMAVQGVTPAELGRMVRDRGLSVTLFHAAVDLEGLPEPARGRAFDRLERRMDVMQELGAELLLIGAAGASEAQGGIDRMAADLAALAERAASRGLRVGFEPRVQARHVADYRDGWEIVRRADHPALGLVLDSFHVLARGTPVDPIRSIPAERIFHVQLADAPAVAMDLSFKARHFRLMPGEGELDLVGFVRAVAATGYAGTWGLDLRHDRSRPGSRALAAEGRRAMIALADAARRAEPGLDPGLRDFPAPAPLHGVEFVEFAAGGEDAAALGQMLTQLGFARRARHMRREVDLWRQDGINIVVNSERSGYAHSAWVLHGASVCDLGLWVGDAEAAAERAEALGVRRFVQPRHEDELQIPAVRGVGGSVLHLLDRGATLGAVWDREFRPVGAEEGAAASPVGLTGIDHLAQVCRAEELPGWVQFHATIFDLAKVADTGVADPGGLVRSVALQSPDGSFRLTMNGVDTHRTFAGRFLSESYGAPVQHVAFACADLFATARALDRNGFASLPIPAPYYQDLAADFGLSSDFVDALRRWNILYDRDPRGGEFLQLYSRPHGDGFFFEIVERRGGYDGYGARNAPWRTAALRRVRSG</sequence>
<keyword evidence="3" id="KW-0223">Dioxygenase</keyword>
<dbReference type="SUPFAM" id="SSF51658">
    <property type="entry name" value="Xylose isomerase-like"/>
    <property type="match status" value="1"/>
</dbReference>
<dbReference type="EC" id="4.2.1.118" evidence="1"/>
<dbReference type="PROSITE" id="PS51819">
    <property type="entry name" value="VOC"/>
    <property type="match status" value="2"/>
</dbReference>
<comment type="caution">
    <text evidence="3">The sequence shown here is derived from an EMBL/GenBank/DDBJ whole genome shotgun (WGS) entry which is preliminary data.</text>
</comment>
<comment type="similarity">
    <text evidence="1">Belongs to the bacterial two-domain DSD family.</text>
</comment>
<dbReference type="InterPro" id="IPR036237">
    <property type="entry name" value="Xyl_isomerase-like_sf"/>
</dbReference>
<dbReference type="EMBL" id="PRDS01000004">
    <property type="protein sequence ID" value="PPB80895.1"/>
    <property type="molecule type" value="Genomic_DNA"/>
</dbReference>
<comment type="pathway">
    <text evidence="1">Aromatic compound metabolism; 3,4-dihydroxybenzoate biosynthesis.</text>
</comment>
<dbReference type="SUPFAM" id="SSF54593">
    <property type="entry name" value="Glyoxalase/Bleomycin resistance protein/Dihydroxybiphenyl dioxygenase"/>
    <property type="match status" value="1"/>
</dbReference>
<dbReference type="InterPro" id="IPR037523">
    <property type="entry name" value="VOC_core"/>
</dbReference>
<dbReference type="InterPro" id="IPR043700">
    <property type="entry name" value="DSD"/>
</dbReference>
<dbReference type="RefSeq" id="WP_104070647.1">
    <property type="nucleotide sequence ID" value="NZ_PRDS01000004.1"/>
</dbReference>
<evidence type="ECO:0000313" key="4">
    <source>
        <dbReference type="Proteomes" id="UP000239736"/>
    </source>
</evidence>